<dbReference type="EMBL" id="ONZP01000418">
    <property type="protein sequence ID" value="SPJ84043.1"/>
    <property type="molecule type" value="Genomic_DNA"/>
</dbReference>
<dbReference type="Proteomes" id="UP001187734">
    <property type="component" value="Unassembled WGS sequence"/>
</dbReference>
<comment type="caution">
    <text evidence="2">The sequence shown here is derived from an EMBL/GenBank/DDBJ whole genome shotgun (WGS) entry which is preliminary data.</text>
</comment>
<gene>
    <name evidence="2" type="ORF">FTOL_10559</name>
</gene>
<evidence type="ECO:0000313" key="2">
    <source>
        <dbReference type="EMBL" id="SPJ84043.1"/>
    </source>
</evidence>
<organism evidence="2 3">
    <name type="scientific">Fusarium torulosum</name>
    <dbReference type="NCBI Taxonomy" id="33205"/>
    <lineage>
        <taxon>Eukaryota</taxon>
        <taxon>Fungi</taxon>
        <taxon>Dikarya</taxon>
        <taxon>Ascomycota</taxon>
        <taxon>Pezizomycotina</taxon>
        <taxon>Sordariomycetes</taxon>
        <taxon>Hypocreomycetidae</taxon>
        <taxon>Hypocreales</taxon>
        <taxon>Nectriaceae</taxon>
        <taxon>Fusarium</taxon>
    </lineage>
</organism>
<name>A0AAE8MI46_9HYPO</name>
<keyword evidence="1" id="KW-0472">Membrane</keyword>
<reference evidence="2" key="1">
    <citation type="submission" date="2018-03" db="EMBL/GenBank/DDBJ databases">
        <authorList>
            <person name="Guldener U."/>
        </authorList>
    </citation>
    <scope>NUCLEOTIDE SEQUENCE</scope>
</reference>
<protein>
    <submittedName>
        <fullName evidence="2">Uncharacterized protein</fullName>
    </submittedName>
</protein>
<accession>A0AAE8MI46</accession>
<feature type="transmembrane region" description="Helical" evidence="1">
    <location>
        <begin position="6"/>
        <end position="25"/>
    </location>
</feature>
<keyword evidence="1" id="KW-1133">Transmembrane helix</keyword>
<evidence type="ECO:0000313" key="3">
    <source>
        <dbReference type="Proteomes" id="UP001187734"/>
    </source>
</evidence>
<keyword evidence="1" id="KW-0812">Transmembrane</keyword>
<dbReference type="AlphaFoldDB" id="A0AAE8MI46"/>
<proteinExistence type="predicted"/>
<sequence length="76" mass="8875">MAWLAFVFWGWNILIWLKPYFGFVVKRATFTQAVWKPNCNAVVRRRNFAEDIRLGLVDVNPLAGFVLQTNSTEQEN</sequence>
<keyword evidence="3" id="KW-1185">Reference proteome</keyword>
<evidence type="ECO:0000256" key="1">
    <source>
        <dbReference type="SAM" id="Phobius"/>
    </source>
</evidence>